<dbReference type="GO" id="GO:0060090">
    <property type="term" value="F:molecular adaptor activity"/>
    <property type="evidence" value="ECO:0007669"/>
    <property type="project" value="TreeGrafter"/>
</dbReference>
<dbReference type="GO" id="GO:0005680">
    <property type="term" value="C:anaphase-promoting complex"/>
    <property type="evidence" value="ECO:0007669"/>
    <property type="project" value="InterPro"/>
</dbReference>
<evidence type="ECO:0000256" key="3">
    <source>
        <dbReference type="ARBA" id="ARBA00023306"/>
    </source>
</evidence>
<dbReference type="GO" id="GO:0031145">
    <property type="term" value="P:anaphase-promoting complex-dependent catabolic process"/>
    <property type="evidence" value="ECO:0007669"/>
    <property type="project" value="TreeGrafter"/>
</dbReference>
<dbReference type="PANTHER" id="PTHR12827">
    <property type="entry name" value="MEIOTIC CHECKPOINT REGULATOR TSG24 FAMILY MEMBER"/>
    <property type="match status" value="1"/>
</dbReference>
<proteinExistence type="predicted"/>
<keyword evidence="1" id="KW-0132">Cell division</keyword>
<dbReference type="PANTHER" id="PTHR12827:SF3">
    <property type="entry name" value="ANAPHASE-PROMOTING COMPLEX SUBUNIT 1"/>
    <property type="match status" value="1"/>
</dbReference>
<dbReference type="GO" id="GO:0007091">
    <property type="term" value="P:metaphase/anaphase transition of mitotic cell cycle"/>
    <property type="evidence" value="ECO:0007669"/>
    <property type="project" value="TreeGrafter"/>
</dbReference>
<keyword evidence="2" id="KW-0498">Mitosis</keyword>
<dbReference type="InterPro" id="IPR024990">
    <property type="entry name" value="Apc1"/>
</dbReference>
<sequence length="97" mass="11116">MVRNKVSMLRYVGTKDGNAHDLLYSYVLAFLNEIKPLFVKSMHGFLRGLAQYVDRGTLETCLHLINFSFVMADSGNYQTFKLLKFLHCRNSADGHIN</sequence>
<comment type="caution">
    <text evidence="4">The sequence shown here is derived from an EMBL/GenBank/DDBJ whole genome shotgun (WGS) entry which is preliminary data.</text>
</comment>
<evidence type="ECO:0000313" key="5">
    <source>
        <dbReference type="Proteomes" id="UP001229421"/>
    </source>
</evidence>
<dbReference type="AlphaFoldDB" id="A0AAD8K0C3"/>
<evidence type="ECO:0000256" key="1">
    <source>
        <dbReference type="ARBA" id="ARBA00022618"/>
    </source>
</evidence>
<keyword evidence="5" id="KW-1185">Reference proteome</keyword>
<dbReference type="GO" id="GO:0051301">
    <property type="term" value="P:cell division"/>
    <property type="evidence" value="ECO:0007669"/>
    <property type="project" value="UniProtKB-KW"/>
</dbReference>
<accession>A0AAD8K0C3</accession>
<reference evidence="4" key="1">
    <citation type="journal article" date="2023" name="bioRxiv">
        <title>Improved chromosome-level genome assembly for marigold (Tagetes erecta).</title>
        <authorList>
            <person name="Jiang F."/>
            <person name="Yuan L."/>
            <person name="Wang S."/>
            <person name="Wang H."/>
            <person name="Xu D."/>
            <person name="Wang A."/>
            <person name="Fan W."/>
        </authorList>
    </citation>
    <scope>NUCLEOTIDE SEQUENCE</scope>
    <source>
        <strain evidence="4">WSJ</strain>
        <tissue evidence="4">Leaf</tissue>
    </source>
</reference>
<keyword evidence="3" id="KW-0131">Cell cycle</keyword>
<dbReference type="Proteomes" id="UP001229421">
    <property type="component" value="Unassembled WGS sequence"/>
</dbReference>
<dbReference type="GO" id="GO:0070979">
    <property type="term" value="P:protein K11-linked ubiquitination"/>
    <property type="evidence" value="ECO:0007669"/>
    <property type="project" value="TreeGrafter"/>
</dbReference>
<evidence type="ECO:0000313" key="4">
    <source>
        <dbReference type="EMBL" id="KAK1412001.1"/>
    </source>
</evidence>
<organism evidence="4 5">
    <name type="scientific">Tagetes erecta</name>
    <name type="common">African marigold</name>
    <dbReference type="NCBI Taxonomy" id="13708"/>
    <lineage>
        <taxon>Eukaryota</taxon>
        <taxon>Viridiplantae</taxon>
        <taxon>Streptophyta</taxon>
        <taxon>Embryophyta</taxon>
        <taxon>Tracheophyta</taxon>
        <taxon>Spermatophyta</taxon>
        <taxon>Magnoliopsida</taxon>
        <taxon>eudicotyledons</taxon>
        <taxon>Gunneridae</taxon>
        <taxon>Pentapetalae</taxon>
        <taxon>asterids</taxon>
        <taxon>campanulids</taxon>
        <taxon>Asterales</taxon>
        <taxon>Asteraceae</taxon>
        <taxon>Asteroideae</taxon>
        <taxon>Heliantheae alliance</taxon>
        <taxon>Tageteae</taxon>
        <taxon>Tagetes</taxon>
    </lineage>
</organism>
<dbReference type="EMBL" id="JAUHHV010000009">
    <property type="protein sequence ID" value="KAK1412001.1"/>
    <property type="molecule type" value="Genomic_DNA"/>
</dbReference>
<gene>
    <name evidence="4" type="ORF">QVD17_32914</name>
</gene>
<protein>
    <submittedName>
        <fullName evidence="4">Uncharacterized protein</fullName>
    </submittedName>
</protein>
<name>A0AAD8K0C3_TARER</name>
<evidence type="ECO:0000256" key="2">
    <source>
        <dbReference type="ARBA" id="ARBA00022776"/>
    </source>
</evidence>